<dbReference type="OrthoDB" id="1735853at2759"/>
<gene>
    <name evidence="5" type="ORF">CERSUDRAFT_45983</name>
</gene>
<keyword evidence="1" id="KW-0143">Chaperone</keyword>
<dbReference type="GO" id="GO:0007021">
    <property type="term" value="P:tubulin complex assembly"/>
    <property type="evidence" value="ECO:0007669"/>
    <property type="project" value="InterPro"/>
</dbReference>
<dbReference type="Proteomes" id="UP000016930">
    <property type="component" value="Unassembled WGS sequence"/>
</dbReference>
<dbReference type="EMBL" id="KB445793">
    <property type="protein sequence ID" value="EMD39955.1"/>
    <property type="molecule type" value="Genomic_DNA"/>
</dbReference>
<proteinExistence type="predicted"/>
<evidence type="ECO:0000259" key="4">
    <source>
        <dbReference type="Pfam" id="PF25767"/>
    </source>
</evidence>
<dbReference type="GO" id="GO:0048487">
    <property type="term" value="F:beta-tubulin binding"/>
    <property type="evidence" value="ECO:0007669"/>
    <property type="project" value="InterPro"/>
</dbReference>
<name>M2R5W9_CERS8</name>
<organism evidence="5 6">
    <name type="scientific">Ceriporiopsis subvermispora (strain B)</name>
    <name type="common">White-rot fungus</name>
    <name type="synonym">Gelatoporia subvermispora</name>
    <dbReference type="NCBI Taxonomy" id="914234"/>
    <lineage>
        <taxon>Eukaryota</taxon>
        <taxon>Fungi</taxon>
        <taxon>Dikarya</taxon>
        <taxon>Basidiomycota</taxon>
        <taxon>Agaricomycotina</taxon>
        <taxon>Agaricomycetes</taxon>
        <taxon>Polyporales</taxon>
        <taxon>Gelatoporiaceae</taxon>
        <taxon>Gelatoporia</taxon>
    </lineage>
</organism>
<dbReference type="Pfam" id="PF23579">
    <property type="entry name" value="ARM_TBCD"/>
    <property type="match status" value="1"/>
</dbReference>
<dbReference type="Gene3D" id="1.25.10.10">
    <property type="entry name" value="Leucine-rich Repeat Variant"/>
    <property type="match status" value="1"/>
</dbReference>
<dbReference type="InterPro" id="IPR021133">
    <property type="entry name" value="HEAT_type_2"/>
</dbReference>
<feature type="domain" description="Tubulin-folding cofactor D ARM repeats" evidence="4">
    <location>
        <begin position="310"/>
        <end position="512"/>
    </location>
</feature>
<dbReference type="PROSITE" id="PS50077">
    <property type="entry name" value="HEAT_REPEAT"/>
    <property type="match status" value="1"/>
</dbReference>
<protein>
    <submittedName>
        <fullName evidence="5">Uncharacterized protein</fullName>
    </submittedName>
</protein>
<accession>M2R5W9</accession>
<dbReference type="InterPro" id="IPR033162">
    <property type="entry name" value="TBCD"/>
</dbReference>
<keyword evidence="6" id="KW-1185">Reference proteome</keyword>
<dbReference type="AlphaFoldDB" id="M2R5W9"/>
<evidence type="ECO:0000313" key="6">
    <source>
        <dbReference type="Proteomes" id="UP000016930"/>
    </source>
</evidence>
<dbReference type="SUPFAM" id="SSF48371">
    <property type="entry name" value="ARM repeat"/>
    <property type="match status" value="1"/>
</dbReference>
<dbReference type="STRING" id="914234.M2R5W9"/>
<sequence length="991" mass="109866">MEDDNEETKLFASFEKYEEFSGLQISLLSLDLFSQSSPEEDRSEALMVQSYTNILNEYQEQAYLLDPFLEDLVSPVVGSLKAFAKAVVEKGQITQSNERINRVALLLYNYIKFPRFFPHEIADLSIALDFISSSPVHARENWALRYVTLLWLSLICMIPFDLEQFDEPDSLGGTATRIEGVGKSYLSKAGLEREGAAILLSRLYMRKDMSAKLPDFLRWSVSSIQTSVDPFSCVGLLQAICEVVKSGSAGQVKAHLSQLMDLASVVEQQIILTANTVVRKFRIKLISRIILRLLPARASAARLRGRALSADAQEALINAADEEFEVPDETEAVLEELFRALQDKDTIVRWSAAKGIARITERLPSEFAGQVLDTVIGLFSIHSMAAASMYDLPSVAEGTWHGACLACAEIARRGLVTDDKLSELISWLTKALYFDIRKGAHSIGSNVRDAASFVLWSLARAQRPEALAIHADHLSQTLAVVSLYDREVHIRRAASATFQEFVGRTSLFPHGIDVLRKTDFYAVGIRRNAYLVAAPEVAEHLEYRPYLIDHLLKVTLRHWDASVRQLGAQSLRGLCELDLLNLGPDAALRASRLLDVPDSGDVHGGLLALAEIAAAYRDYCQPSYLHPEQRKIFSYLNDVSLETILSPRHELVTSAANILIANSITAEETHTDESSVPHWRKIVDAGLKSRSTPVQEAAASAMTAVSKLVDCSAVPGEMPIHRLPSSYQMLGASCLVVSCQIIDALQEGLGDYSTDERGDVGSWVRMACIKGLTSVVQTLAAHAAVLPTFEQYLPPAKCHSAIGGILKQGVERLDNVRQQAGECFTALLSSPLPSVPHAEHWRIRGERLMRELFIEHYSTSDAKGWNDGAWLYPRAVKLLDIEDYRDAVLAGLILSANSRTDSTQRPVTAGLISYAQSLPVTSVEKDRYDLLRFIRDLMSQISRNFSSNNVVIPVLQTFHILLEADVFEPLAEDDQGLNRYCFAQSEIFCPI</sequence>
<evidence type="ECO:0000313" key="5">
    <source>
        <dbReference type="EMBL" id="EMD39955.1"/>
    </source>
</evidence>
<reference evidence="5 6" key="1">
    <citation type="journal article" date="2012" name="Proc. Natl. Acad. Sci. U.S.A.">
        <title>Comparative genomics of Ceriporiopsis subvermispora and Phanerochaete chrysosporium provide insight into selective ligninolysis.</title>
        <authorList>
            <person name="Fernandez-Fueyo E."/>
            <person name="Ruiz-Duenas F.J."/>
            <person name="Ferreira P."/>
            <person name="Floudas D."/>
            <person name="Hibbett D.S."/>
            <person name="Canessa P."/>
            <person name="Larrondo L.F."/>
            <person name="James T.Y."/>
            <person name="Seelenfreund D."/>
            <person name="Lobos S."/>
            <person name="Polanco R."/>
            <person name="Tello M."/>
            <person name="Honda Y."/>
            <person name="Watanabe T."/>
            <person name="Watanabe T."/>
            <person name="Ryu J.S."/>
            <person name="Kubicek C.P."/>
            <person name="Schmoll M."/>
            <person name="Gaskell J."/>
            <person name="Hammel K.E."/>
            <person name="St John F.J."/>
            <person name="Vanden Wymelenberg A."/>
            <person name="Sabat G."/>
            <person name="Splinter BonDurant S."/>
            <person name="Syed K."/>
            <person name="Yadav J.S."/>
            <person name="Doddapaneni H."/>
            <person name="Subramanian V."/>
            <person name="Lavin J.L."/>
            <person name="Oguiza J.A."/>
            <person name="Perez G."/>
            <person name="Pisabarro A.G."/>
            <person name="Ramirez L."/>
            <person name="Santoyo F."/>
            <person name="Master E."/>
            <person name="Coutinho P.M."/>
            <person name="Henrissat B."/>
            <person name="Lombard V."/>
            <person name="Magnuson J.K."/>
            <person name="Kuees U."/>
            <person name="Hori C."/>
            <person name="Igarashi K."/>
            <person name="Samejima M."/>
            <person name="Held B.W."/>
            <person name="Barry K.W."/>
            <person name="LaButti K.M."/>
            <person name="Lapidus A."/>
            <person name="Lindquist E.A."/>
            <person name="Lucas S.M."/>
            <person name="Riley R."/>
            <person name="Salamov A.A."/>
            <person name="Hoffmeister D."/>
            <person name="Schwenk D."/>
            <person name="Hadar Y."/>
            <person name="Yarden O."/>
            <person name="de Vries R.P."/>
            <person name="Wiebenga A."/>
            <person name="Stenlid J."/>
            <person name="Eastwood D."/>
            <person name="Grigoriev I.V."/>
            <person name="Berka R.M."/>
            <person name="Blanchette R.A."/>
            <person name="Kersten P."/>
            <person name="Martinez A.T."/>
            <person name="Vicuna R."/>
            <person name="Cullen D."/>
        </authorList>
    </citation>
    <scope>NUCLEOTIDE SEQUENCE [LARGE SCALE GENOMIC DNA]</scope>
    <source>
        <strain evidence="5 6">B</strain>
    </source>
</reference>
<evidence type="ECO:0000256" key="1">
    <source>
        <dbReference type="ARBA" id="ARBA00023186"/>
    </source>
</evidence>
<evidence type="ECO:0000259" key="3">
    <source>
        <dbReference type="Pfam" id="PF12612"/>
    </source>
</evidence>
<feature type="repeat" description="HEAT" evidence="2">
    <location>
        <begin position="333"/>
        <end position="370"/>
    </location>
</feature>
<dbReference type="GO" id="GO:0005096">
    <property type="term" value="F:GTPase activator activity"/>
    <property type="evidence" value="ECO:0007669"/>
    <property type="project" value="InterPro"/>
</dbReference>
<dbReference type="InterPro" id="IPR011989">
    <property type="entry name" value="ARM-like"/>
</dbReference>
<dbReference type="HOGENOM" id="CLU_003043_0_0_1"/>
<dbReference type="GO" id="GO:0000226">
    <property type="term" value="P:microtubule cytoskeleton organization"/>
    <property type="evidence" value="ECO:0007669"/>
    <property type="project" value="TreeGrafter"/>
</dbReference>
<dbReference type="InterPro" id="IPR058033">
    <property type="entry name" value="ARM_TBCD_2nd"/>
</dbReference>
<evidence type="ECO:0000256" key="2">
    <source>
        <dbReference type="PROSITE-ProRule" id="PRU00103"/>
    </source>
</evidence>
<dbReference type="PANTHER" id="PTHR12658:SF0">
    <property type="entry name" value="TUBULIN-SPECIFIC CHAPERONE D"/>
    <property type="match status" value="1"/>
</dbReference>
<dbReference type="InterPro" id="IPR016024">
    <property type="entry name" value="ARM-type_fold"/>
</dbReference>
<dbReference type="InterPro" id="IPR022577">
    <property type="entry name" value="TBCD_C"/>
</dbReference>
<dbReference type="GO" id="GO:0007023">
    <property type="term" value="P:post-chaperonin tubulin folding pathway"/>
    <property type="evidence" value="ECO:0007669"/>
    <property type="project" value="InterPro"/>
</dbReference>
<dbReference type="Pfam" id="PF25767">
    <property type="entry name" value="ARM_TBCD_2nd"/>
    <property type="match status" value="1"/>
</dbReference>
<feature type="domain" description="Tubulin-folding cofactor D C-terminal" evidence="3">
    <location>
        <begin position="799"/>
        <end position="978"/>
    </location>
</feature>
<dbReference type="Pfam" id="PF12612">
    <property type="entry name" value="TFCD_C"/>
    <property type="match status" value="1"/>
</dbReference>
<dbReference type="PANTHER" id="PTHR12658">
    <property type="entry name" value="BETA-TUBULIN COFACTOR D"/>
    <property type="match status" value="1"/>
</dbReference>